<keyword evidence="3" id="KW-1185">Reference proteome</keyword>
<dbReference type="EMBL" id="JBDPZC010000001">
    <property type="protein sequence ID" value="MEO3711246.1"/>
    <property type="molecule type" value="Genomic_DNA"/>
</dbReference>
<keyword evidence="1" id="KW-0812">Transmembrane</keyword>
<protein>
    <recommendedName>
        <fullName evidence="4">ATP synthase subunit I</fullName>
    </recommendedName>
</protein>
<gene>
    <name evidence="2" type="ORF">ABDJ40_00530</name>
</gene>
<keyword evidence="1" id="KW-0472">Membrane</keyword>
<feature type="transmembrane region" description="Helical" evidence="1">
    <location>
        <begin position="12"/>
        <end position="35"/>
    </location>
</feature>
<feature type="transmembrane region" description="Helical" evidence="1">
    <location>
        <begin position="71"/>
        <end position="89"/>
    </location>
</feature>
<sequence>MSKSAFSVKAFGLYVIVLGIALALAPNLLLGLFGMPPATEVWIRVVGVLAFNIGVYYVYAAKCEARAFFQASVYTRVLVLVSFATFAGLGLASPILVVFGLADFAGAVWTQLALRAEKAGA</sequence>
<dbReference type="Proteomes" id="UP001462640">
    <property type="component" value="Unassembled WGS sequence"/>
</dbReference>
<feature type="transmembrane region" description="Helical" evidence="1">
    <location>
        <begin position="41"/>
        <end position="59"/>
    </location>
</feature>
<proteinExistence type="predicted"/>
<keyword evidence="1" id="KW-1133">Transmembrane helix</keyword>
<comment type="caution">
    <text evidence="2">The sequence shown here is derived from an EMBL/GenBank/DDBJ whole genome shotgun (WGS) entry which is preliminary data.</text>
</comment>
<accession>A0ABV0G866</accession>
<reference evidence="2 3" key="1">
    <citation type="submission" date="2024-05" db="EMBL/GenBank/DDBJ databases">
        <title>Roseateles sp. 2.12 16S ribosomal RNA gene Genome sequencing and assembly.</title>
        <authorList>
            <person name="Woo H."/>
        </authorList>
    </citation>
    <scope>NUCLEOTIDE SEQUENCE [LARGE SCALE GENOMIC DNA]</scope>
    <source>
        <strain evidence="2 3">2.12</strain>
    </source>
</reference>
<evidence type="ECO:0000313" key="3">
    <source>
        <dbReference type="Proteomes" id="UP001462640"/>
    </source>
</evidence>
<evidence type="ECO:0000256" key="1">
    <source>
        <dbReference type="SAM" id="Phobius"/>
    </source>
</evidence>
<organism evidence="2 3">
    <name type="scientific">Roseateles flavus</name>
    <dbReference type="NCBI Taxonomy" id="3149041"/>
    <lineage>
        <taxon>Bacteria</taxon>
        <taxon>Pseudomonadati</taxon>
        <taxon>Pseudomonadota</taxon>
        <taxon>Betaproteobacteria</taxon>
        <taxon>Burkholderiales</taxon>
        <taxon>Sphaerotilaceae</taxon>
        <taxon>Roseateles</taxon>
    </lineage>
</organism>
<name>A0ABV0G866_9BURK</name>
<dbReference type="RefSeq" id="WP_347604664.1">
    <property type="nucleotide sequence ID" value="NZ_JBDPZC010000001.1"/>
</dbReference>
<evidence type="ECO:0000313" key="2">
    <source>
        <dbReference type="EMBL" id="MEO3711246.1"/>
    </source>
</evidence>
<evidence type="ECO:0008006" key="4">
    <source>
        <dbReference type="Google" id="ProtNLM"/>
    </source>
</evidence>